<feature type="compositionally biased region" description="Polar residues" evidence="2">
    <location>
        <begin position="732"/>
        <end position="741"/>
    </location>
</feature>
<dbReference type="AlphaFoldDB" id="A0A0M8MWR2"/>
<keyword evidence="1" id="KW-0175">Coiled coil</keyword>
<keyword evidence="4" id="KW-1185">Reference proteome</keyword>
<feature type="compositionally biased region" description="Basic and acidic residues" evidence="2">
    <location>
        <begin position="417"/>
        <end position="426"/>
    </location>
</feature>
<dbReference type="VEuPathDB" id="FungiDB:Malapachy_0879"/>
<accession>A0A0M8MWR2</accession>
<feature type="region of interest" description="Disordered" evidence="2">
    <location>
        <begin position="367"/>
        <end position="426"/>
    </location>
</feature>
<comment type="caution">
    <text evidence="3">The sequence shown here is derived from an EMBL/GenBank/DDBJ whole genome shotgun (WGS) entry which is preliminary data.</text>
</comment>
<feature type="region of interest" description="Disordered" evidence="2">
    <location>
        <begin position="332"/>
        <end position="353"/>
    </location>
</feature>
<gene>
    <name evidence="3" type="ORF">Malapachy_0879</name>
</gene>
<feature type="compositionally biased region" description="Low complexity" evidence="2">
    <location>
        <begin position="278"/>
        <end position="293"/>
    </location>
</feature>
<sequence length="1161" mass="126669">MDGVAPRGRQDQIRSAKRALRQFQRRRAQEQSKRASRTLRASVLVQGTEKPTIVRQSLTATNVLGTVARESAVRATDKSRRRLSRPSSIRFEDMSDPPSRRSSRTLTPGQLESLFPSSRDERRMSTVFPALRGPSDSRRSSMIIPTPAPENRRRVSRHSRQFSIATRGEGFELMSGQPLSTGGPRSSRYSVRMSSLEPASQLFGHRASQKPLPPIPSDWRAALQHLGELDSDSDADADRTTALEKLEGRYQPGASPATSDKTSRRRAPVPSWLGLDNATPRSATPTSPTEASPVPELSTVQEVDEVSTSLISKAPEADESSSQTKLRPLRLGALSSTPSRPSAPASASVKAAHRVSSLPYRASVSLDEAPASHQHQAKSSRSAQSTTISWPPSEQAGSLFSPESNISDSPGATSIDSAEHTPRKRMAHSDDYMLEAWQHRFTEMQNELSEQRERHLHEVTALQRELDDMRQMMGSQIVTLTQARDKAEARIAELERQMEATQVELQDTSGERDMYREDIGDWRTRCSDLEQTIQAQQLRLEKEKMWRQMAQARMQTLRQRLQTSDKAGLDMSPSSSFSTTSSLLDVPELPELPEQDDPKVWAQNIARQLSKHTPSHSESLPDLTPEAVQLVSDMREQILALYASLQLEQSQHALTREQLRMAQAPVAKDADEPVSSKDTTTPTVVSAPWVFTPADKVAATALESSDAVATVDEEEVPTPTVLPTEASEPVATESTPAGSPDTSTADILFAGASDVVDPLVGLGLGDDAPATDDKGTGTVPEHMVPSLLGASAEITASHAHSWSQESLGLSTRPRRPPSEPATPRDTTDLFTTSPSADTMTPIVSEPAWPDIEASYSMEEPPVPALLASPADLEGGLSTEDSVWVSDEDEADASAWVDDDANPPTPRPEFIPEWSFEQATYEAARDVQVFELSGNHTSSRYARRGARRVRRTPVEDFFGILHVEKEALPPLPTPTYALDMPPVDMDALSTSSAPGFTPKVRAASLATPTASRLSAVQRGSALNDDSWTSLEDWQPAAKTLASEAASFVSHMFSGITVSSPPTSYEYADNTALPSILPCDVDEEPPQTPTMPMSNNHLAPSIPPPSSPIPRSPSDDSPAPREPGRLRYVKCNPQTRIPVPSPIWELDFTYTTSTPGAARVFTI</sequence>
<feature type="region of interest" description="Disordered" evidence="2">
    <location>
        <begin position="561"/>
        <end position="582"/>
    </location>
</feature>
<feature type="region of interest" description="Disordered" evidence="2">
    <location>
        <begin position="1078"/>
        <end position="1126"/>
    </location>
</feature>
<feature type="compositionally biased region" description="Basic residues" evidence="2">
    <location>
        <begin position="15"/>
        <end position="26"/>
    </location>
</feature>
<dbReference type="GeneID" id="28727267"/>
<feature type="region of interest" description="Disordered" evidence="2">
    <location>
        <begin position="1"/>
        <end position="38"/>
    </location>
</feature>
<dbReference type="EMBL" id="LGAV01000003">
    <property type="protein sequence ID" value="KOS15121.1"/>
    <property type="molecule type" value="Genomic_DNA"/>
</dbReference>
<feature type="compositionally biased region" description="Polar residues" evidence="2">
    <location>
        <begin position="177"/>
        <end position="193"/>
    </location>
</feature>
<protein>
    <submittedName>
        <fullName evidence="3">Uncharacterized protein</fullName>
    </submittedName>
</protein>
<dbReference type="OrthoDB" id="2528184at2759"/>
<evidence type="ECO:0000256" key="1">
    <source>
        <dbReference type="SAM" id="Coils"/>
    </source>
</evidence>
<dbReference type="Proteomes" id="UP000037751">
    <property type="component" value="Unassembled WGS sequence"/>
</dbReference>
<feature type="region of interest" description="Disordered" evidence="2">
    <location>
        <begin position="75"/>
        <end position="193"/>
    </location>
</feature>
<feature type="compositionally biased region" description="Low complexity" evidence="2">
    <location>
        <begin position="572"/>
        <end position="582"/>
    </location>
</feature>
<evidence type="ECO:0000313" key="3">
    <source>
        <dbReference type="EMBL" id="KOS15121.1"/>
    </source>
</evidence>
<reference evidence="3 4" key="1">
    <citation type="submission" date="2015-07" db="EMBL/GenBank/DDBJ databases">
        <title>Draft Genome Sequence of Malassezia furfur CBS1878 and Malassezia pachydermatis CBS1879.</title>
        <authorList>
            <person name="Triana S."/>
            <person name="Ohm R."/>
            <person name="Gonzalez A."/>
            <person name="DeCock H."/>
            <person name="Restrepo S."/>
            <person name="Celis A."/>
        </authorList>
    </citation>
    <scope>NUCLEOTIDE SEQUENCE [LARGE SCALE GENOMIC DNA]</scope>
    <source>
        <strain evidence="3 4">CBS 1879</strain>
    </source>
</reference>
<evidence type="ECO:0000256" key="2">
    <source>
        <dbReference type="SAM" id="MobiDB-lite"/>
    </source>
</evidence>
<feature type="compositionally biased region" description="Polar residues" evidence="2">
    <location>
        <begin position="373"/>
        <end position="416"/>
    </location>
</feature>
<feature type="compositionally biased region" description="Polar residues" evidence="2">
    <location>
        <begin position="828"/>
        <end position="838"/>
    </location>
</feature>
<feature type="compositionally biased region" description="Polar residues" evidence="2">
    <location>
        <begin position="798"/>
        <end position="809"/>
    </location>
</feature>
<evidence type="ECO:0000313" key="4">
    <source>
        <dbReference type="Proteomes" id="UP000037751"/>
    </source>
</evidence>
<feature type="region of interest" description="Disordered" evidence="2">
    <location>
        <begin position="797"/>
        <end position="842"/>
    </location>
</feature>
<feature type="region of interest" description="Disordered" evidence="2">
    <location>
        <begin position="706"/>
        <end position="741"/>
    </location>
</feature>
<name>A0A0M8MWR2_9BASI</name>
<organism evidence="3 4">
    <name type="scientific">Malassezia pachydermatis</name>
    <dbReference type="NCBI Taxonomy" id="77020"/>
    <lineage>
        <taxon>Eukaryota</taxon>
        <taxon>Fungi</taxon>
        <taxon>Dikarya</taxon>
        <taxon>Basidiomycota</taxon>
        <taxon>Ustilaginomycotina</taxon>
        <taxon>Malasseziomycetes</taxon>
        <taxon>Malasseziales</taxon>
        <taxon>Malasseziaceae</taxon>
        <taxon>Malassezia</taxon>
    </lineage>
</organism>
<dbReference type="RefSeq" id="XP_017992753.1">
    <property type="nucleotide sequence ID" value="XM_018135392.1"/>
</dbReference>
<feature type="compositionally biased region" description="Pro residues" evidence="2">
    <location>
        <begin position="1099"/>
        <end position="1109"/>
    </location>
</feature>
<proteinExistence type="predicted"/>
<feature type="coiled-coil region" evidence="1">
    <location>
        <begin position="434"/>
        <end position="511"/>
    </location>
</feature>
<dbReference type="STRING" id="77020.A0A0M8MWR2"/>
<feature type="compositionally biased region" description="Low complexity" evidence="2">
    <location>
        <begin position="333"/>
        <end position="350"/>
    </location>
</feature>
<feature type="region of interest" description="Disordered" evidence="2">
    <location>
        <begin position="244"/>
        <end position="306"/>
    </location>
</feature>